<protein>
    <recommendedName>
        <fullName evidence="1">Reverse transcriptase domain-containing protein</fullName>
    </recommendedName>
</protein>
<reference evidence="2" key="2">
    <citation type="submission" date="2022-01" db="EMBL/GenBank/DDBJ databases">
        <authorList>
            <person name="Yamashiro T."/>
            <person name="Shiraishi A."/>
            <person name="Satake H."/>
            <person name="Nakayama K."/>
        </authorList>
    </citation>
    <scope>NUCLEOTIDE SEQUENCE</scope>
</reference>
<evidence type="ECO:0000313" key="3">
    <source>
        <dbReference type="Proteomes" id="UP001151760"/>
    </source>
</evidence>
<organism evidence="2 3">
    <name type="scientific">Tanacetum coccineum</name>
    <dbReference type="NCBI Taxonomy" id="301880"/>
    <lineage>
        <taxon>Eukaryota</taxon>
        <taxon>Viridiplantae</taxon>
        <taxon>Streptophyta</taxon>
        <taxon>Embryophyta</taxon>
        <taxon>Tracheophyta</taxon>
        <taxon>Spermatophyta</taxon>
        <taxon>Magnoliopsida</taxon>
        <taxon>eudicotyledons</taxon>
        <taxon>Gunneridae</taxon>
        <taxon>Pentapetalae</taxon>
        <taxon>asterids</taxon>
        <taxon>campanulids</taxon>
        <taxon>Asterales</taxon>
        <taxon>Asteraceae</taxon>
        <taxon>Asteroideae</taxon>
        <taxon>Anthemideae</taxon>
        <taxon>Anthemidinae</taxon>
        <taxon>Tanacetum</taxon>
    </lineage>
</organism>
<dbReference type="Proteomes" id="UP001151760">
    <property type="component" value="Unassembled WGS sequence"/>
</dbReference>
<reference evidence="2" key="1">
    <citation type="journal article" date="2022" name="Int. J. Mol. Sci.">
        <title>Draft Genome of Tanacetum Coccineum: Genomic Comparison of Closely Related Tanacetum-Family Plants.</title>
        <authorList>
            <person name="Yamashiro T."/>
            <person name="Shiraishi A."/>
            <person name="Nakayama K."/>
            <person name="Satake H."/>
        </authorList>
    </citation>
    <scope>NUCLEOTIDE SEQUENCE</scope>
</reference>
<sequence>MREFKECVEEIKVMDIQNSGLQFTWSQKPKGNDGLLKKIDRIMVNLDFNDSFAGAHAIFKPYRISDHSPSILNIPTVTKPKPKPFKFYNLITCHEQFKQLKNLKKPLRKLLYDKGNLHTNVNILRDELDRVQTRLDSDPFNEDIRQEEATVLVAFNEACLMEEKFLKQKSKIDWLKEGDSNSAYFHKAVKSRVSRSRIDVVTNADGIMFENDNVADVFVSHYESFLGQPGTTSGFNDLDLFRVKLVDQEALDMTRNVSRQEVKSALFSMGNDKAPGPDGYTAAFFKESWDIVADDFVAAVGEFFTNGNILKELNHTIIALIPKVNSPSLVNDYRPISCCNVLFKCISKIIVNHIKESLKVLISPNQSAFVPGRSIADNILLTQELMHNYHLDRGLPRCAFKVDIQKAYDTIDWDFLKQVLIGFGFHTRMIAWIMECVTTTSFSININGSLYGFFKGKSGLRQGDPLSPYLFTLIMEILMLMLQRGVRNAPAFTYHIYCSKLELINLCFADDLFLFAHGDVDSASVIKNALFEFKEASGLVPSLPKSTAYFCNVLNFTKIAILQTLPFEEGRLPVKYLGVPLVSSRLIFRDCKGLLEKVQARTDDWKNKSLSVAGRISVIAKLVIVASAYFIWQERN</sequence>
<name>A0ABQ4ZDT1_9ASTR</name>
<accession>A0ABQ4ZDT1</accession>
<evidence type="ECO:0000259" key="1">
    <source>
        <dbReference type="PROSITE" id="PS50878"/>
    </source>
</evidence>
<dbReference type="EMBL" id="BQNB010011199">
    <property type="protein sequence ID" value="GJS87451.1"/>
    <property type="molecule type" value="Genomic_DNA"/>
</dbReference>
<dbReference type="Pfam" id="PF00078">
    <property type="entry name" value="RVT_1"/>
    <property type="match status" value="1"/>
</dbReference>
<dbReference type="PROSITE" id="PS50878">
    <property type="entry name" value="RT_POL"/>
    <property type="match status" value="1"/>
</dbReference>
<dbReference type="CDD" id="cd01650">
    <property type="entry name" value="RT_nLTR_like"/>
    <property type="match status" value="1"/>
</dbReference>
<dbReference type="InterPro" id="IPR043502">
    <property type="entry name" value="DNA/RNA_pol_sf"/>
</dbReference>
<dbReference type="PANTHER" id="PTHR33116:SF76">
    <property type="entry name" value="DUF4283 DOMAIN-CONTAINING PROTEIN"/>
    <property type="match status" value="1"/>
</dbReference>
<feature type="domain" description="Reverse transcriptase" evidence="1">
    <location>
        <begin position="302"/>
        <end position="581"/>
    </location>
</feature>
<dbReference type="SUPFAM" id="SSF56672">
    <property type="entry name" value="DNA/RNA polymerases"/>
    <property type="match status" value="1"/>
</dbReference>
<dbReference type="PANTHER" id="PTHR33116">
    <property type="entry name" value="REVERSE TRANSCRIPTASE ZINC-BINDING DOMAIN-CONTAINING PROTEIN-RELATED-RELATED"/>
    <property type="match status" value="1"/>
</dbReference>
<comment type="caution">
    <text evidence="2">The sequence shown here is derived from an EMBL/GenBank/DDBJ whole genome shotgun (WGS) entry which is preliminary data.</text>
</comment>
<keyword evidence="3" id="KW-1185">Reference proteome</keyword>
<proteinExistence type="predicted"/>
<dbReference type="InterPro" id="IPR000477">
    <property type="entry name" value="RT_dom"/>
</dbReference>
<evidence type="ECO:0000313" key="2">
    <source>
        <dbReference type="EMBL" id="GJS87451.1"/>
    </source>
</evidence>
<gene>
    <name evidence="2" type="ORF">Tco_0770087</name>
</gene>